<gene>
    <name evidence="1" type="ORF">HMPREF0554_0080</name>
</gene>
<keyword evidence="2" id="KW-1185">Reference proteome</keyword>
<protein>
    <submittedName>
        <fullName evidence="1">Uncharacterized protein</fullName>
    </submittedName>
</protein>
<proteinExistence type="predicted"/>
<accession>D0GPQ9</accession>
<dbReference type="AlphaFoldDB" id="D0GPQ9"/>
<dbReference type="EMBL" id="ADAD01000200">
    <property type="protein sequence ID" value="EEY33915.1"/>
    <property type="molecule type" value="Genomic_DNA"/>
</dbReference>
<name>D0GPQ9_9FUSO</name>
<organism evidence="1 2">
    <name type="scientific">Pseudoleptotrichia goodfellowii F0264</name>
    <dbReference type="NCBI Taxonomy" id="596323"/>
    <lineage>
        <taxon>Bacteria</taxon>
        <taxon>Fusobacteriati</taxon>
        <taxon>Fusobacteriota</taxon>
        <taxon>Fusobacteriia</taxon>
        <taxon>Fusobacteriales</taxon>
        <taxon>Leptotrichiaceae</taxon>
        <taxon>Pseudoleptotrichia</taxon>
    </lineage>
</organism>
<sequence>MVYKKISKFIFLKSKTKVLSNPIFSMSKKIKKNYKKSLTL</sequence>
<evidence type="ECO:0000313" key="2">
    <source>
        <dbReference type="Proteomes" id="UP000004226"/>
    </source>
</evidence>
<reference evidence="1 2" key="1">
    <citation type="submission" date="2009-10" db="EMBL/GenBank/DDBJ databases">
        <authorList>
            <person name="Harkins D.M."/>
            <person name="Madupu R."/>
            <person name="Durkin A.S."/>
            <person name="Torralba M."/>
            <person name="Methe B."/>
            <person name="Sutton G.G."/>
            <person name="Strausberg R.L."/>
            <person name="Nelson K.E."/>
        </authorList>
    </citation>
    <scope>NUCLEOTIDE SEQUENCE [LARGE SCALE GENOMIC DNA]</scope>
    <source>
        <strain evidence="1 2">F0264</strain>
    </source>
</reference>
<dbReference type="Proteomes" id="UP000004226">
    <property type="component" value="Unassembled WGS sequence"/>
</dbReference>
<comment type="caution">
    <text evidence="1">The sequence shown here is derived from an EMBL/GenBank/DDBJ whole genome shotgun (WGS) entry which is preliminary data.</text>
</comment>
<evidence type="ECO:0000313" key="1">
    <source>
        <dbReference type="EMBL" id="EEY33915.1"/>
    </source>
</evidence>